<accession>A0A0H3KWU8</accession>
<dbReference type="EMBL" id="AP012032">
    <property type="protein sequence ID" value="BAK11664.1"/>
    <property type="molecule type" value="Genomic_DNA"/>
</dbReference>
<dbReference type="Gene3D" id="3.40.50.12780">
    <property type="entry name" value="N-terminal domain of ligase-like"/>
    <property type="match status" value="1"/>
</dbReference>
<dbReference type="InterPro" id="IPR042099">
    <property type="entry name" value="ANL_N_sf"/>
</dbReference>
<reference evidence="5" key="1">
    <citation type="journal article" date="2012" name="Appl. Microbiol. Biotechnol.">
        <title>The complete genome sequence of Pantoea ananatis AJ13355, an organism with great biotechnological potential.</title>
        <authorList>
            <person name="Hara Y."/>
            <person name="Kadotani N."/>
            <person name="Izui H."/>
            <person name="Katashkina J.I."/>
            <person name="Kuvaeva T.M."/>
            <person name="Andreeva I.G."/>
            <person name="Golubeva L.I."/>
            <person name="Malko D.B."/>
            <person name="Makeev V.J."/>
            <person name="Mashko S.V."/>
            <person name="Kozlov Y.I."/>
        </authorList>
    </citation>
    <scope>NUCLEOTIDE SEQUENCE [LARGE SCALE GENOMIC DNA]</scope>
    <source>
        <strain evidence="5">AJ13355</strain>
    </source>
</reference>
<dbReference type="PANTHER" id="PTHR43201">
    <property type="entry name" value="ACYL-COA SYNTHETASE"/>
    <property type="match status" value="1"/>
</dbReference>
<dbReference type="InterPro" id="IPR000873">
    <property type="entry name" value="AMP-dep_synth/lig_dom"/>
</dbReference>
<proteinExistence type="inferred from homology"/>
<dbReference type="KEGG" id="paj:PAJ_1584"/>
<feature type="domain" description="AMP-dependent synthetase/ligase" evidence="3">
    <location>
        <begin position="8"/>
        <end position="338"/>
    </location>
</feature>
<sequence>MSFWRIEQHDPRQLAVIDDSGLRWRYAELLTEVTQMEGRLKSGLLIFILCRNTTATLIGYLACLRCGAVPLLLDADLDSTHLAELITTYRPAFLWAPTGQVQGESHYQTLDYQLTATGKAPQQLHPQLALLVTTSGSTGSPKLVRLSQQNLQSNATSISEYLALDETEKPLVHLPLNYVFGLSVVNSHLLVGATLILTRYGLMQREFWQQMASENVTSLSGVPYTFEMLHRLRFSRMSFPALRTLTQAGGKLSTAMHQFFADYAQQHSKKFVVMYGAAEATARMAWLPAELAQSKCGSIGLAIPGGKLTLHREDGSLITTMGEQGELYYHGDNVMMGYASDGDDLHRGDDLNGLLITGDIATQHADGCFYIVGRKKRFLKIFGNRVGLDEMEQLLKTHFIGLDCACVGRDDQLTVFITQPDLADEVKRFASQVTKLHTSAFKINVVDTLVKTSSGKTHYERLMADETGI</sequence>
<dbReference type="PATRIC" id="fig|932677.3.peg.1845"/>
<dbReference type="SUPFAM" id="SSF56801">
    <property type="entry name" value="Acetyl-CoA synthetase-like"/>
    <property type="match status" value="1"/>
</dbReference>
<evidence type="ECO:0000256" key="2">
    <source>
        <dbReference type="ARBA" id="ARBA00022598"/>
    </source>
</evidence>
<dbReference type="PROSITE" id="PS00455">
    <property type="entry name" value="AMP_BINDING"/>
    <property type="match status" value="1"/>
</dbReference>
<comment type="similarity">
    <text evidence="1">Belongs to the ATP-dependent AMP-binding enzyme family.</text>
</comment>
<dbReference type="Proteomes" id="UP000006690">
    <property type="component" value="Chromosome"/>
</dbReference>
<dbReference type="Pfam" id="PF00501">
    <property type="entry name" value="AMP-binding"/>
    <property type="match status" value="1"/>
</dbReference>
<evidence type="ECO:0000256" key="1">
    <source>
        <dbReference type="ARBA" id="ARBA00006432"/>
    </source>
</evidence>
<dbReference type="InterPro" id="IPR020845">
    <property type="entry name" value="AMP-binding_CS"/>
</dbReference>
<evidence type="ECO:0000259" key="3">
    <source>
        <dbReference type="Pfam" id="PF00501"/>
    </source>
</evidence>
<dbReference type="GO" id="GO:0006631">
    <property type="term" value="P:fatty acid metabolic process"/>
    <property type="evidence" value="ECO:0007669"/>
    <property type="project" value="TreeGrafter"/>
</dbReference>
<dbReference type="OrthoDB" id="9803968at2"/>
<dbReference type="PANTHER" id="PTHR43201:SF5">
    <property type="entry name" value="MEDIUM-CHAIN ACYL-COA LIGASE ACSF2, MITOCHONDRIAL"/>
    <property type="match status" value="1"/>
</dbReference>
<name>A0A0H3KWU8_PANAA</name>
<dbReference type="RefSeq" id="WP_013026148.1">
    <property type="nucleotide sequence ID" value="NC_017531.2"/>
</dbReference>
<dbReference type="eggNOG" id="COG0318">
    <property type="taxonomic scope" value="Bacteria"/>
</dbReference>
<organism evidence="4 5">
    <name type="scientific">Pantoea ananatis (strain AJ13355)</name>
    <dbReference type="NCBI Taxonomy" id="932677"/>
    <lineage>
        <taxon>Bacteria</taxon>
        <taxon>Pseudomonadati</taxon>
        <taxon>Pseudomonadota</taxon>
        <taxon>Gammaproteobacteria</taxon>
        <taxon>Enterobacterales</taxon>
        <taxon>Erwiniaceae</taxon>
        <taxon>Pantoea</taxon>
    </lineage>
</organism>
<protein>
    <submittedName>
        <fullName evidence="4">Long-chain-fatty-acid--CoA ligase FadD</fullName>
    </submittedName>
</protein>
<evidence type="ECO:0000313" key="4">
    <source>
        <dbReference type="EMBL" id="BAK11664.1"/>
    </source>
</evidence>
<keyword evidence="2 4" id="KW-0436">Ligase</keyword>
<evidence type="ECO:0000313" key="5">
    <source>
        <dbReference type="Proteomes" id="UP000006690"/>
    </source>
</evidence>
<dbReference type="AlphaFoldDB" id="A0A0H3KWU8"/>
<dbReference type="HOGENOM" id="CLU_000022_59_10_6"/>
<dbReference type="GO" id="GO:0031956">
    <property type="term" value="F:medium-chain fatty acid-CoA ligase activity"/>
    <property type="evidence" value="ECO:0007669"/>
    <property type="project" value="TreeGrafter"/>
</dbReference>
<gene>
    <name evidence="4" type="primary">fadD</name>
    <name evidence="4" type="ordered locus">PAJ_1584</name>
</gene>